<feature type="DNA-binding region" description="H-T-H motif" evidence="2">
    <location>
        <begin position="36"/>
        <end position="55"/>
    </location>
</feature>
<protein>
    <submittedName>
        <fullName evidence="4">TetR/AcrR family transcriptional regulator</fullName>
    </submittedName>
</protein>
<dbReference type="GO" id="GO:0003700">
    <property type="term" value="F:DNA-binding transcription factor activity"/>
    <property type="evidence" value="ECO:0007669"/>
    <property type="project" value="TreeGrafter"/>
</dbReference>
<evidence type="ECO:0000256" key="1">
    <source>
        <dbReference type="ARBA" id="ARBA00023125"/>
    </source>
</evidence>
<evidence type="ECO:0000313" key="4">
    <source>
        <dbReference type="EMBL" id="NNG37794.1"/>
    </source>
</evidence>
<proteinExistence type="predicted"/>
<dbReference type="RefSeq" id="WP_171151005.1">
    <property type="nucleotide sequence ID" value="NZ_JABENB010000001.1"/>
</dbReference>
<dbReference type="AlphaFoldDB" id="A0A849AA47"/>
<dbReference type="SUPFAM" id="SSF48498">
    <property type="entry name" value="Tetracyclin repressor-like, C-terminal domain"/>
    <property type="match status" value="1"/>
</dbReference>
<evidence type="ECO:0000259" key="3">
    <source>
        <dbReference type="PROSITE" id="PS50977"/>
    </source>
</evidence>
<dbReference type="PANTHER" id="PTHR30055">
    <property type="entry name" value="HTH-TYPE TRANSCRIPTIONAL REGULATOR RUTR"/>
    <property type="match status" value="1"/>
</dbReference>
<accession>A0A849AA47</accession>
<name>A0A849AA47_9MICO</name>
<evidence type="ECO:0000313" key="5">
    <source>
        <dbReference type="Proteomes" id="UP000557772"/>
    </source>
</evidence>
<comment type="caution">
    <text evidence="4">The sequence shown here is derived from an EMBL/GenBank/DDBJ whole genome shotgun (WGS) entry which is preliminary data.</text>
</comment>
<dbReference type="InterPro" id="IPR041490">
    <property type="entry name" value="KstR2_TetR_C"/>
</dbReference>
<organism evidence="4 5">
    <name type="scientific">Flexivirga aerilata</name>
    <dbReference type="NCBI Taxonomy" id="1656889"/>
    <lineage>
        <taxon>Bacteria</taxon>
        <taxon>Bacillati</taxon>
        <taxon>Actinomycetota</taxon>
        <taxon>Actinomycetes</taxon>
        <taxon>Micrococcales</taxon>
        <taxon>Dermacoccaceae</taxon>
        <taxon>Flexivirga</taxon>
    </lineage>
</organism>
<keyword evidence="1 2" id="KW-0238">DNA-binding</keyword>
<dbReference type="InterPro" id="IPR050109">
    <property type="entry name" value="HTH-type_TetR-like_transc_reg"/>
</dbReference>
<feature type="domain" description="HTH tetR-type" evidence="3">
    <location>
        <begin position="13"/>
        <end position="73"/>
    </location>
</feature>
<dbReference type="EMBL" id="JABENB010000001">
    <property type="protein sequence ID" value="NNG37794.1"/>
    <property type="molecule type" value="Genomic_DNA"/>
</dbReference>
<sequence>MTTKTADWRVYPAAELTPILAASLTEFAEHGYNGTSVRSIAGRVGVTVPALYYHHENKQALLVALLDQAMELITSHSEAAAAEAGDDPRRRLGAIVEAIVHYMVQCRDLAFLNSEMRSLTTENRARYVAQRDRVDRLLCDTIQAGIDDGSFGVPWASDATRAILSMCQGIAGWYDPAGTETPQVIADRHVHLALAMVEAGGPRLTEGAKKA</sequence>
<dbReference type="GO" id="GO:0000976">
    <property type="term" value="F:transcription cis-regulatory region binding"/>
    <property type="evidence" value="ECO:0007669"/>
    <property type="project" value="TreeGrafter"/>
</dbReference>
<dbReference type="Gene3D" id="1.10.357.10">
    <property type="entry name" value="Tetracycline Repressor, domain 2"/>
    <property type="match status" value="1"/>
</dbReference>
<dbReference type="Pfam" id="PF17932">
    <property type="entry name" value="TetR_C_24"/>
    <property type="match status" value="1"/>
</dbReference>
<keyword evidence="5" id="KW-1185">Reference proteome</keyword>
<dbReference type="InterPro" id="IPR009057">
    <property type="entry name" value="Homeodomain-like_sf"/>
</dbReference>
<dbReference type="Proteomes" id="UP000557772">
    <property type="component" value="Unassembled WGS sequence"/>
</dbReference>
<dbReference type="PANTHER" id="PTHR30055:SF237">
    <property type="entry name" value="TRANSCRIPTIONAL REPRESSOR MCE3R"/>
    <property type="match status" value="1"/>
</dbReference>
<dbReference type="PROSITE" id="PS50977">
    <property type="entry name" value="HTH_TETR_2"/>
    <property type="match status" value="1"/>
</dbReference>
<dbReference type="InterPro" id="IPR036271">
    <property type="entry name" value="Tet_transcr_reg_TetR-rel_C_sf"/>
</dbReference>
<reference evidence="4 5" key="1">
    <citation type="submission" date="2020-05" db="EMBL/GenBank/DDBJ databases">
        <title>Flexivirga sp. ID2601S isolated from air conditioner.</title>
        <authorList>
            <person name="Kim D.H."/>
        </authorList>
    </citation>
    <scope>NUCLEOTIDE SEQUENCE [LARGE SCALE GENOMIC DNA]</scope>
    <source>
        <strain evidence="4 5">ID2601S</strain>
    </source>
</reference>
<dbReference type="SUPFAM" id="SSF46689">
    <property type="entry name" value="Homeodomain-like"/>
    <property type="match status" value="1"/>
</dbReference>
<dbReference type="PRINTS" id="PR00455">
    <property type="entry name" value="HTHTETR"/>
</dbReference>
<dbReference type="InterPro" id="IPR001647">
    <property type="entry name" value="HTH_TetR"/>
</dbReference>
<gene>
    <name evidence="4" type="ORF">HJ588_00700</name>
</gene>
<dbReference type="Pfam" id="PF00440">
    <property type="entry name" value="TetR_N"/>
    <property type="match status" value="1"/>
</dbReference>
<evidence type="ECO:0000256" key="2">
    <source>
        <dbReference type="PROSITE-ProRule" id="PRU00335"/>
    </source>
</evidence>